<dbReference type="PANTHER" id="PTHR45024">
    <property type="entry name" value="DEHYDROGENASES, SHORT CHAIN"/>
    <property type="match status" value="1"/>
</dbReference>
<reference evidence="5 6" key="1">
    <citation type="submission" date="2024-09" db="EMBL/GenBank/DDBJ databases">
        <authorList>
            <person name="Sun Q."/>
            <person name="Mori K."/>
        </authorList>
    </citation>
    <scope>NUCLEOTIDE SEQUENCE [LARGE SCALE GENOMIC DNA]</scope>
    <source>
        <strain evidence="5 6">JCM 11411</strain>
    </source>
</reference>
<evidence type="ECO:0000256" key="2">
    <source>
        <dbReference type="ARBA" id="ARBA00023002"/>
    </source>
</evidence>
<dbReference type="RefSeq" id="WP_296553288.1">
    <property type="nucleotide sequence ID" value="NZ_JBEUOO010000007.1"/>
</dbReference>
<dbReference type="PRINTS" id="PR00081">
    <property type="entry name" value="GDHRDH"/>
</dbReference>
<dbReference type="InterPro" id="IPR036291">
    <property type="entry name" value="NAD(P)-bd_dom_sf"/>
</dbReference>
<organism evidence="5 6">
    <name type="scientific">Rhodococcus baikonurensis</name>
    <dbReference type="NCBI Taxonomy" id="172041"/>
    <lineage>
        <taxon>Bacteria</taxon>
        <taxon>Bacillati</taxon>
        <taxon>Actinomycetota</taxon>
        <taxon>Actinomycetes</taxon>
        <taxon>Mycobacteriales</taxon>
        <taxon>Nocardiaceae</taxon>
        <taxon>Rhodococcus</taxon>
        <taxon>Rhodococcus erythropolis group</taxon>
    </lineage>
</organism>
<gene>
    <name evidence="5" type="ORF">ACFFQ6_35010</name>
</gene>
<evidence type="ECO:0000256" key="3">
    <source>
        <dbReference type="RuleBase" id="RU000363"/>
    </source>
</evidence>
<sequence>MGSLEGRVAIVTGGGRGIGASISRMFAAEGAKLVINDLGSSPDGQGGDQGPARDVATEIVANGGQAVADGGDIADVATGQRLVDLALEHYGKLDVLVNVAGILRDKMIFNLPEEDWDAVIRVHLRGHFSTIKPAAAYWRSQRNPDGHYRIINFTSDSALQGSPGQPNYAAAKMGIIGLTASTANALGRYGVTANAIAPGAVTRLTQTVPDEKRVGEGIDDSVSPDNIAPIVTYLAGTSSDWLSGRTIGAMGYEVKLWNNPEVVSTVASDGPWNLDDLTAKVEKDFRPLADGLHPSIFMGQLPS</sequence>
<dbReference type="InterPro" id="IPR002347">
    <property type="entry name" value="SDR_fam"/>
</dbReference>
<dbReference type="SMART" id="SM00822">
    <property type="entry name" value="PKS_KR"/>
    <property type="match status" value="1"/>
</dbReference>
<dbReference type="PROSITE" id="PS00061">
    <property type="entry name" value="ADH_SHORT"/>
    <property type="match status" value="1"/>
</dbReference>
<dbReference type="EMBL" id="JBHMAS010000102">
    <property type="protein sequence ID" value="MFB9784911.1"/>
    <property type="molecule type" value="Genomic_DNA"/>
</dbReference>
<evidence type="ECO:0000256" key="1">
    <source>
        <dbReference type="ARBA" id="ARBA00006484"/>
    </source>
</evidence>
<dbReference type="Gene3D" id="3.40.50.720">
    <property type="entry name" value="NAD(P)-binding Rossmann-like Domain"/>
    <property type="match status" value="1"/>
</dbReference>
<dbReference type="PRINTS" id="PR00080">
    <property type="entry name" value="SDRFAMILY"/>
</dbReference>
<dbReference type="Pfam" id="PF00106">
    <property type="entry name" value="adh_short"/>
    <property type="match status" value="1"/>
</dbReference>
<dbReference type="PANTHER" id="PTHR45024:SF2">
    <property type="entry name" value="SCP2 DOMAIN-CONTAINING PROTEIN"/>
    <property type="match status" value="1"/>
</dbReference>
<evidence type="ECO:0000313" key="6">
    <source>
        <dbReference type="Proteomes" id="UP001589587"/>
    </source>
</evidence>
<dbReference type="InterPro" id="IPR057326">
    <property type="entry name" value="KR_dom"/>
</dbReference>
<dbReference type="InterPro" id="IPR051687">
    <property type="entry name" value="Peroxisomal_Beta-Oxidation"/>
</dbReference>
<dbReference type="InterPro" id="IPR020904">
    <property type="entry name" value="Sc_DH/Rdtase_CS"/>
</dbReference>
<dbReference type="Proteomes" id="UP001589587">
    <property type="component" value="Unassembled WGS sequence"/>
</dbReference>
<name>A0ABV5XR50_9NOCA</name>
<comment type="caution">
    <text evidence="5">The sequence shown here is derived from an EMBL/GenBank/DDBJ whole genome shotgun (WGS) entry which is preliminary data.</text>
</comment>
<evidence type="ECO:0000313" key="5">
    <source>
        <dbReference type="EMBL" id="MFB9784911.1"/>
    </source>
</evidence>
<feature type="domain" description="Ketoreductase" evidence="4">
    <location>
        <begin position="7"/>
        <end position="199"/>
    </location>
</feature>
<keyword evidence="6" id="KW-1185">Reference proteome</keyword>
<keyword evidence="2" id="KW-0560">Oxidoreductase</keyword>
<protein>
    <submittedName>
        <fullName evidence="5">SDR family NAD(P)-dependent oxidoreductase</fullName>
    </submittedName>
</protein>
<dbReference type="SUPFAM" id="SSF51735">
    <property type="entry name" value="NAD(P)-binding Rossmann-fold domains"/>
    <property type="match status" value="1"/>
</dbReference>
<dbReference type="GeneID" id="93804784"/>
<proteinExistence type="inferred from homology"/>
<evidence type="ECO:0000259" key="4">
    <source>
        <dbReference type="SMART" id="SM00822"/>
    </source>
</evidence>
<accession>A0ABV5XR50</accession>
<comment type="similarity">
    <text evidence="1 3">Belongs to the short-chain dehydrogenases/reductases (SDR) family.</text>
</comment>